<evidence type="ECO:0000256" key="6">
    <source>
        <dbReference type="ARBA" id="ARBA00022679"/>
    </source>
</evidence>
<dbReference type="GO" id="GO:0000155">
    <property type="term" value="F:phosphorelay sensor kinase activity"/>
    <property type="evidence" value="ECO:0007669"/>
    <property type="project" value="InterPro"/>
</dbReference>
<dbReference type="AlphaFoldDB" id="A0A1B2E9N6"/>
<dbReference type="GO" id="GO:0005886">
    <property type="term" value="C:plasma membrane"/>
    <property type="evidence" value="ECO:0007669"/>
    <property type="project" value="UniProtKB-SubCell"/>
</dbReference>
<dbReference type="InterPro" id="IPR050640">
    <property type="entry name" value="Bact_2-comp_sensor_kinase"/>
</dbReference>
<evidence type="ECO:0000259" key="14">
    <source>
        <dbReference type="PROSITE" id="PS50885"/>
    </source>
</evidence>
<organism evidence="15">
    <name type="scientific">Paenibacillus ihbetae</name>
    <dbReference type="NCBI Taxonomy" id="1870820"/>
    <lineage>
        <taxon>Bacteria</taxon>
        <taxon>Bacillati</taxon>
        <taxon>Bacillota</taxon>
        <taxon>Bacilli</taxon>
        <taxon>Bacillales</taxon>
        <taxon>Paenibacillaceae</taxon>
        <taxon>Paenibacillus</taxon>
    </lineage>
</organism>
<evidence type="ECO:0000256" key="8">
    <source>
        <dbReference type="ARBA" id="ARBA00022777"/>
    </source>
</evidence>
<dbReference type="InterPro" id="IPR005467">
    <property type="entry name" value="His_kinase_dom"/>
</dbReference>
<dbReference type="Pfam" id="PF02518">
    <property type="entry name" value="HATPase_c"/>
    <property type="match status" value="1"/>
</dbReference>
<name>A0A1B2E9N6_9BACL</name>
<dbReference type="Gene3D" id="3.30.565.10">
    <property type="entry name" value="Histidine kinase-like ATPase, C-terminal domain"/>
    <property type="match status" value="1"/>
</dbReference>
<keyword evidence="9" id="KW-0067">ATP-binding</keyword>
<evidence type="ECO:0000256" key="12">
    <source>
        <dbReference type="SAM" id="Phobius"/>
    </source>
</evidence>
<dbReference type="Gene3D" id="6.10.340.10">
    <property type="match status" value="1"/>
</dbReference>
<dbReference type="InterPro" id="IPR036890">
    <property type="entry name" value="HATPase_C_sf"/>
</dbReference>
<dbReference type="KEGG" id="pib:BBD41_22670"/>
<evidence type="ECO:0000256" key="4">
    <source>
        <dbReference type="ARBA" id="ARBA00022475"/>
    </source>
</evidence>
<dbReference type="PANTHER" id="PTHR34220">
    <property type="entry name" value="SENSOR HISTIDINE KINASE YPDA"/>
    <property type="match status" value="1"/>
</dbReference>
<evidence type="ECO:0000256" key="9">
    <source>
        <dbReference type="ARBA" id="ARBA00022840"/>
    </source>
</evidence>
<proteinExistence type="predicted"/>
<feature type="transmembrane region" description="Helical" evidence="12">
    <location>
        <begin position="261"/>
        <end position="280"/>
    </location>
</feature>
<dbReference type="InterPro" id="IPR010559">
    <property type="entry name" value="Sig_transdc_His_kin_internal"/>
</dbReference>
<dbReference type="PROSITE" id="PS50885">
    <property type="entry name" value="HAMP"/>
    <property type="match status" value="1"/>
</dbReference>
<dbReference type="InterPro" id="IPR003594">
    <property type="entry name" value="HATPase_dom"/>
</dbReference>
<evidence type="ECO:0000256" key="10">
    <source>
        <dbReference type="ARBA" id="ARBA00023012"/>
    </source>
</evidence>
<feature type="transmembrane region" description="Helical" evidence="12">
    <location>
        <begin position="20"/>
        <end position="39"/>
    </location>
</feature>
<keyword evidence="8" id="KW-0418">Kinase</keyword>
<evidence type="ECO:0000256" key="11">
    <source>
        <dbReference type="ARBA" id="ARBA00023136"/>
    </source>
</evidence>
<keyword evidence="4" id="KW-1003">Cell membrane</keyword>
<dbReference type="GO" id="GO:0005524">
    <property type="term" value="F:ATP binding"/>
    <property type="evidence" value="ECO:0007669"/>
    <property type="project" value="UniProtKB-KW"/>
</dbReference>
<dbReference type="InterPro" id="IPR004358">
    <property type="entry name" value="Sig_transdc_His_kin-like_C"/>
</dbReference>
<protein>
    <recommendedName>
        <fullName evidence="3">histidine kinase</fullName>
        <ecNumber evidence="3">2.7.13.3</ecNumber>
    </recommendedName>
</protein>
<dbReference type="EMBL" id="CP016809">
    <property type="protein sequence ID" value="ANY76684.1"/>
    <property type="molecule type" value="Genomic_DNA"/>
</dbReference>
<comment type="catalytic activity">
    <reaction evidence="1">
        <text>ATP + protein L-histidine = ADP + protein N-phospho-L-histidine.</text>
        <dbReference type="EC" id="2.7.13.3"/>
    </reaction>
</comment>
<keyword evidence="11 12" id="KW-0472">Membrane</keyword>
<feature type="domain" description="Histidine kinase" evidence="13">
    <location>
        <begin position="444"/>
        <end position="546"/>
    </location>
</feature>
<dbReference type="PROSITE" id="PS50109">
    <property type="entry name" value="HIS_KIN"/>
    <property type="match status" value="1"/>
</dbReference>
<gene>
    <name evidence="15" type="ORF">BBD41_22670</name>
</gene>
<evidence type="ECO:0000259" key="13">
    <source>
        <dbReference type="PROSITE" id="PS50109"/>
    </source>
</evidence>
<dbReference type="PRINTS" id="PR00344">
    <property type="entry name" value="BCTRLSENSOR"/>
</dbReference>
<dbReference type="Pfam" id="PF06580">
    <property type="entry name" value="His_kinase"/>
    <property type="match status" value="1"/>
</dbReference>
<keyword evidence="6" id="KW-0808">Transferase</keyword>
<dbReference type="CDD" id="cd06225">
    <property type="entry name" value="HAMP"/>
    <property type="match status" value="1"/>
</dbReference>
<keyword evidence="5" id="KW-0597">Phosphoprotein</keyword>
<reference evidence="15" key="1">
    <citation type="submission" date="2016-08" db="EMBL/GenBank/DDBJ databases">
        <title>Complete Genome Seqeunce of Paenibacillus sp. nov. IHBB 9852 from high altitute lake of Indian trans-Himalayas.</title>
        <authorList>
            <person name="Kiran S."/>
            <person name="Swarnkar M.K."/>
            <person name="Rana A."/>
            <person name="Tewari R."/>
            <person name="Gulati A."/>
        </authorList>
    </citation>
    <scope>NUCLEOTIDE SEQUENCE [LARGE SCALE GENOMIC DNA]</scope>
    <source>
        <strain evidence="15">IHBB 9852</strain>
    </source>
</reference>
<evidence type="ECO:0000256" key="5">
    <source>
        <dbReference type="ARBA" id="ARBA00022553"/>
    </source>
</evidence>
<comment type="subcellular location">
    <subcellularLocation>
        <location evidence="2">Cell membrane</location>
        <topology evidence="2">Multi-pass membrane protein</topology>
    </subcellularLocation>
</comment>
<dbReference type="SUPFAM" id="SSF55874">
    <property type="entry name" value="ATPase domain of HSP90 chaperone/DNA topoisomerase II/histidine kinase"/>
    <property type="match status" value="1"/>
</dbReference>
<dbReference type="PANTHER" id="PTHR34220:SF7">
    <property type="entry name" value="SENSOR HISTIDINE KINASE YPDA"/>
    <property type="match status" value="1"/>
</dbReference>
<accession>A0A1B2E9N6</accession>
<evidence type="ECO:0000256" key="7">
    <source>
        <dbReference type="ARBA" id="ARBA00022741"/>
    </source>
</evidence>
<evidence type="ECO:0000256" key="2">
    <source>
        <dbReference type="ARBA" id="ARBA00004651"/>
    </source>
</evidence>
<keyword evidence="12" id="KW-0812">Transmembrane</keyword>
<dbReference type="SMART" id="SM00304">
    <property type="entry name" value="HAMP"/>
    <property type="match status" value="1"/>
</dbReference>
<dbReference type="SMART" id="SM00387">
    <property type="entry name" value="HATPase_c"/>
    <property type="match status" value="1"/>
</dbReference>
<evidence type="ECO:0000313" key="15">
    <source>
        <dbReference type="EMBL" id="ANY76684.1"/>
    </source>
</evidence>
<feature type="domain" description="HAMP" evidence="14">
    <location>
        <begin position="282"/>
        <end position="334"/>
    </location>
</feature>
<keyword evidence="10" id="KW-0902">Two-component regulatory system</keyword>
<dbReference type="SUPFAM" id="SSF158472">
    <property type="entry name" value="HAMP domain-like"/>
    <property type="match status" value="1"/>
</dbReference>
<sequence>MLRLIKSKFNDLKFRGKLLLSHLIIALIPILLLGTLSFYQSYRAQLKELENEARSSLNQAASILDYKINRYNMLCEFLVLNRELSAVFLKDYGSNYFRMYLDFRDFVDPMIAQTKLMDEDIEDITFYTSGDLLGIRGNILPLEELREQPWYNGEKGRRWIVHDGRVYLLQQLISNLRESNYMVITIHHDSLFADLDRLSDHISVSIEGRDQEPVYQSPMSAPQAARDTTVLREPLQNVDWAIKYTLSHANAYFNALTIFKITFFVIMLSLLITFCLIYIFSTNFTRRIVRLKNKVDKVEQDNLDVVIYSSSKDEVGELTNGIAKMLGRINSLIKQVYEAEIAKRESEYNQLIVQINPHFLYNTLSFINWRAVKKHDIETSYIVASLAKFYRTTLNKGKTRVRVKDELENIKAYIDLQLIMHDGGFEVEYEVDEELLGQEIIHFILQPIVENAIKHGFADAAGEDRLLQILVYRAGRELKLSVRDNGVGMLPEQASRLLLPEGGSSGCGVKNVNDRIRLYYGPEYGLDIESELELGTTVTITLPYDP</sequence>
<evidence type="ECO:0000256" key="3">
    <source>
        <dbReference type="ARBA" id="ARBA00012438"/>
    </source>
</evidence>
<evidence type="ECO:0000256" key="1">
    <source>
        <dbReference type="ARBA" id="ARBA00000085"/>
    </source>
</evidence>
<dbReference type="EC" id="2.7.13.3" evidence="3"/>
<dbReference type="InterPro" id="IPR003660">
    <property type="entry name" value="HAMP_dom"/>
</dbReference>
<keyword evidence="7" id="KW-0547">Nucleotide-binding</keyword>
<keyword evidence="12" id="KW-1133">Transmembrane helix</keyword>